<accession>A0A0F9BFA4</accession>
<name>A0A0F9BFA4_9ZZZZ</name>
<evidence type="ECO:0000313" key="1">
    <source>
        <dbReference type="EMBL" id="KKL12507.1"/>
    </source>
</evidence>
<protein>
    <submittedName>
        <fullName evidence="1">Uncharacterized protein</fullName>
    </submittedName>
</protein>
<gene>
    <name evidence="1" type="ORF">LCGC14_2535070</name>
</gene>
<organism evidence="1">
    <name type="scientific">marine sediment metagenome</name>
    <dbReference type="NCBI Taxonomy" id="412755"/>
    <lineage>
        <taxon>unclassified sequences</taxon>
        <taxon>metagenomes</taxon>
        <taxon>ecological metagenomes</taxon>
    </lineage>
</organism>
<reference evidence="1" key="1">
    <citation type="journal article" date="2015" name="Nature">
        <title>Complex archaea that bridge the gap between prokaryotes and eukaryotes.</title>
        <authorList>
            <person name="Spang A."/>
            <person name="Saw J.H."/>
            <person name="Jorgensen S.L."/>
            <person name="Zaremba-Niedzwiedzka K."/>
            <person name="Martijn J."/>
            <person name="Lind A.E."/>
            <person name="van Eijk R."/>
            <person name="Schleper C."/>
            <person name="Guy L."/>
            <person name="Ettema T.J."/>
        </authorList>
    </citation>
    <scope>NUCLEOTIDE SEQUENCE</scope>
</reference>
<comment type="caution">
    <text evidence="1">The sequence shown here is derived from an EMBL/GenBank/DDBJ whole genome shotgun (WGS) entry which is preliminary data.</text>
</comment>
<dbReference type="AlphaFoldDB" id="A0A0F9BFA4"/>
<dbReference type="EMBL" id="LAZR01041227">
    <property type="protein sequence ID" value="KKL12507.1"/>
    <property type="molecule type" value="Genomic_DNA"/>
</dbReference>
<proteinExistence type="predicted"/>
<sequence length="267" mass="30038">MTRRRKKKRHNDDWGMKVAPEESAALRMAWVRGVWTDDWKANGKFTIGLNGKNGIQQRLREVFGRGARDTQLMEIQKDVLSEMVAAKNVRRIPNPVLTKRQMETMGPKEPAQLKLVSPDKLPEQEAQTMKKPGTTMSAKDVQIRYDYAAQMVKTCAKNTEVQAALRSEYGMGVGYRVMRAVRSAHTGTAKTDTVADRAAKRKALPAVTPTQTGKPQDNLSETIRDAVGLLLDEVPNLLRLHVEVDDTGRVTSCKYVIRSVRHGDVRW</sequence>